<evidence type="ECO:0000256" key="4">
    <source>
        <dbReference type="ARBA" id="ARBA00022840"/>
    </source>
</evidence>
<keyword evidence="3" id="KW-0611">Plant defense</keyword>
<organism evidence="6 7">
    <name type="scientific">Morella rubra</name>
    <name type="common">Chinese bayberry</name>
    <dbReference type="NCBI Taxonomy" id="262757"/>
    <lineage>
        <taxon>Eukaryota</taxon>
        <taxon>Viridiplantae</taxon>
        <taxon>Streptophyta</taxon>
        <taxon>Embryophyta</taxon>
        <taxon>Tracheophyta</taxon>
        <taxon>Spermatophyta</taxon>
        <taxon>Magnoliopsida</taxon>
        <taxon>eudicotyledons</taxon>
        <taxon>Gunneridae</taxon>
        <taxon>Pentapetalae</taxon>
        <taxon>rosids</taxon>
        <taxon>fabids</taxon>
        <taxon>Fagales</taxon>
        <taxon>Myricaceae</taxon>
        <taxon>Morella</taxon>
    </lineage>
</organism>
<reference evidence="6 7" key="1">
    <citation type="journal article" date="2019" name="Plant Biotechnol. J.">
        <title>The red bayberry genome and genetic basis of sex determination.</title>
        <authorList>
            <person name="Jia H.M."/>
            <person name="Jia H.J."/>
            <person name="Cai Q.L."/>
            <person name="Wang Y."/>
            <person name="Zhao H.B."/>
            <person name="Yang W.F."/>
            <person name="Wang G.Y."/>
            <person name="Li Y.H."/>
            <person name="Zhan D.L."/>
            <person name="Shen Y.T."/>
            <person name="Niu Q.F."/>
            <person name="Chang L."/>
            <person name="Qiu J."/>
            <person name="Zhao L."/>
            <person name="Xie H.B."/>
            <person name="Fu W.Y."/>
            <person name="Jin J."/>
            <person name="Li X.W."/>
            <person name="Jiao Y."/>
            <person name="Zhou C.C."/>
            <person name="Tu T."/>
            <person name="Chai C.Y."/>
            <person name="Gao J.L."/>
            <person name="Fan L.J."/>
            <person name="van de Weg E."/>
            <person name="Wang J.Y."/>
            <person name="Gao Z.S."/>
        </authorList>
    </citation>
    <scope>NUCLEOTIDE SEQUENCE [LARGE SCALE GENOMIC DNA]</scope>
    <source>
        <tissue evidence="6">Leaves</tissue>
    </source>
</reference>
<dbReference type="SUPFAM" id="SSF52540">
    <property type="entry name" value="P-loop containing nucleoside triphosphate hydrolases"/>
    <property type="match status" value="1"/>
</dbReference>
<dbReference type="InterPro" id="IPR042197">
    <property type="entry name" value="Apaf_helical"/>
</dbReference>
<dbReference type="GO" id="GO:0005524">
    <property type="term" value="F:ATP binding"/>
    <property type="evidence" value="ECO:0007669"/>
    <property type="project" value="UniProtKB-KW"/>
</dbReference>
<dbReference type="Gene3D" id="3.40.50.300">
    <property type="entry name" value="P-loop containing nucleotide triphosphate hydrolases"/>
    <property type="match status" value="1"/>
</dbReference>
<gene>
    <name evidence="6" type="ORF">CJ030_MR0G006651</name>
</gene>
<accession>A0A6A1UKH1</accession>
<dbReference type="Gene3D" id="1.10.8.430">
    <property type="entry name" value="Helical domain of apoptotic protease-activating factors"/>
    <property type="match status" value="1"/>
</dbReference>
<dbReference type="InterPro" id="IPR050905">
    <property type="entry name" value="Plant_NBS-LRR"/>
</dbReference>
<keyword evidence="7" id="KW-1185">Reference proteome</keyword>
<dbReference type="EMBL" id="RXIC02000137">
    <property type="protein sequence ID" value="KAB1200666.1"/>
    <property type="molecule type" value="Genomic_DNA"/>
</dbReference>
<dbReference type="Pfam" id="PF23247">
    <property type="entry name" value="LRR_RPS2"/>
    <property type="match status" value="9"/>
</dbReference>
<dbReference type="InterPro" id="IPR002182">
    <property type="entry name" value="NB-ARC"/>
</dbReference>
<dbReference type="InterPro" id="IPR057135">
    <property type="entry name" value="At4g27190-like_LRR"/>
</dbReference>
<dbReference type="SUPFAM" id="SSF52047">
    <property type="entry name" value="RNI-like"/>
    <property type="match status" value="3"/>
</dbReference>
<dbReference type="GO" id="GO:0006952">
    <property type="term" value="P:defense response"/>
    <property type="evidence" value="ECO:0007669"/>
    <property type="project" value="UniProtKB-KW"/>
</dbReference>
<dbReference type="GO" id="GO:0043531">
    <property type="term" value="F:ADP binding"/>
    <property type="evidence" value="ECO:0007669"/>
    <property type="project" value="InterPro"/>
</dbReference>
<dbReference type="Gene3D" id="3.80.10.10">
    <property type="entry name" value="Ribonuclease Inhibitor"/>
    <property type="match status" value="9"/>
</dbReference>
<evidence type="ECO:0000256" key="3">
    <source>
        <dbReference type="ARBA" id="ARBA00022821"/>
    </source>
</evidence>
<dbReference type="InterPro" id="IPR003593">
    <property type="entry name" value="AAA+_ATPase"/>
</dbReference>
<evidence type="ECO:0000256" key="1">
    <source>
        <dbReference type="ARBA" id="ARBA00008894"/>
    </source>
</evidence>
<protein>
    <recommendedName>
        <fullName evidence="5">AAA+ ATPase domain-containing protein</fullName>
    </recommendedName>
</protein>
<evidence type="ECO:0000313" key="7">
    <source>
        <dbReference type="Proteomes" id="UP000516437"/>
    </source>
</evidence>
<comment type="similarity">
    <text evidence="1">Belongs to the disease resistance NB-LRR family.</text>
</comment>
<keyword evidence="4" id="KW-0067">ATP-binding</keyword>
<dbReference type="SUPFAM" id="SSF52058">
    <property type="entry name" value="L domain-like"/>
    <property type="match status" value="2"/>
</dbReference>
<dbReference type="InterPro" id="IPR027417">
    <property type="entry name" value="P-loop_NTPase"/>
</dbReference>
<keyword evidence="2" id="KW-0547">Nucleotide-binding</keyword>
<evidence type="ECO:0000259" key="5">
    <source>
        <dbReference type="SMART" id="SM00382"/>
    </source>
</evidence>
<dbReference type="InterPro" id="IPR032675">
    <property type="entry name" value="LRR_dom_sf"/>
</dbReference>
<evidence type="ECO:0000256" key="2">
    <source>
        <dbReference type="ARBA" id="ARBA00022741"/>
    </source>
</evidence>
<sequence>MEQIVVPIMEIIAKYAGPVGRWLCYSFRYRSNIENMKKEEKQLRDDENTLRLRVDAAKSNGEKIYDKVTSWLTNVEAEEENFREVLKVEVKTGCSFGACLDVKRRHQQSHRAKKIAQAICNLRTEMGRFDAVSRRLPPQELITSTDPNFVMLESRRRSTEGLLNALRDTEIKVIGVWGMGGVGKTTLVKQVARQAQKENLYDEVAIASVTPSPDPKGIQTEIAEMLGLKFDEESVTVRASRLRERIKQDKKTLIILDDIWKQLDLETIGIPSEGCKLILISRNRDVLISDMGTEKDFVLGVLSKGEAWSLFEKMGGNSVKDPNILPTATEVAEKCGGLPIALVTVSKALKNKDLHQWKDARRQLRRSDNGDTGILSIVYIAIELSYKHLESKEVQSVFLHCALLGYSFFFHYLVKYCYGLGLLHGISTLEEATNRLYSVVRTLEDSCLLLRNPNNPDEFAMHYIVRSVARHIASKNHNMLVMSDDVGLNAWPDVDILRRCEAFSVPGGDIRELHSGMECSKLRLFSVINLKERSLQMPDAFFQGLENLRLLNLTRMQLPSLPPSLLVLINLQTLCLEECKLGDISKIGELKNLVVLSLVGSDISQLPGEIGGLTNLQMLDLTGCSKLKVIPPNVLSSLVKLEALYMGNSFIQWEAEGLDNNERKNASLVELKRIQSHLSALTIHIPDSSILPKDLIFENLERYAIFIGDVWAWGRYSELRSPRTLKLKLKMSFQIEAGINMMLKKSQSLFIDDLKGVMRFVDDLAIEGFQHLKHLHIQNNAEIKHLIYSRMSSCSVFPALETILLKNMINLEGICRGQLPSTSFGKLGVIKVEHCEKLKFIFLSSVARGLPLLKELDIKECSIMCAAVVKEAEGEIEDGDTILFPQLRKLLINGLPKFTRFLSTRNLSVSNNGHEEIIPDANREFHMPVLHEQVSFPQLEVLELSSIALEEMGSSCKLTNIQPSTKFQNLSYLTVKGTCNVRYLFSLSTATSLVQLKALRVFECKDVEEILIEDLGEGTIASPQELFPRLEFLWLKDLLILKRFCIQRNMQFLSLKTLIIEHCPKLMSFIFNPDSSSLIATKEVREMNANERPHSVAFPSLEKLVISHIVDMEIMWQYDRFSGNSFCKLQSMKVEGCANLKSIFPYGMFNIFQCLETLDVVNCGSLREVFEIEVSSFQETRDATATQLKKLNLSRVPKLKHIWNRDPRGMFNFRNLCSVSAKRCKSMKSVFPASISENLMQLEYLNIDECGVEVIIEKEGEEIAAPLEFPKLTSLKLVRLPELKCFSPGVCPSEWPLLKILWVCECKEIEIFTSKYSCFQETFQQRQLEGSVQQRRFVVEEVMFPKLEALKLSSIALEEMARSSWRLQNLSYLSLKGSCNIRYLFPFSTARFMVQLKDLEVWECKDMEEILLTDALGEGKITSTRDMFPRLESLRLKDLPILKRFCIGQNIQFLSLKSLSIDHCPKLMSFIYNPDSSTMVTGEEVLEMNANERRHNVTQPLFNEEAAFPSLEKLVISRIVDMEIMWHDQFVGNSFCKLQSMKVEGCANLKSIFPYGMFKIFQCLETLDVVDCGSLREVFDVEVPSFQETRDTTTTQLKKLNLSRVPKLKHIWNRDPRGMFSFRNLCSVSAKCCKSMKSVFPASISENLMQLEYLNIDECGVEVIIEKEGKEIAAPLEFPKLTSLKLVRLPELKCFSPGVRPSEWPSLKILWVCECKEIEIFASKYFSFQETFQQRQLEGSIQQRRFVVEEVFPKLKALKLSSIALEEMAKSSWRLQNLSYLSLKGSCNIRYLFSFSTARFMVQLKDLEVWECKDMEEILLTDALGEGKITSTRDMFPCLESLKLKDLPVLKRFCIGQNIQFLSLKSLSIDHCPKLMSFIYNPDSSTMIAGEEVIEMNANERRHNVTQPLFNEEVAFPSLEELEISHIVDMEIMWHDRFKGNSFCKLQSMKVEGCANLKSIFPFEMFKIFQCLETLDVVDCGSLREVFDVEMPSFQETRDVIATQLKELNLTNVPKLKHIWNKDPGGIFSFENLLEVSVDGCESMKSVFPTSISENLTQLEHLVIDKCGAEVIFEKEEGAEVAATLKFPKLISLMLSRSPKLKCFFPGACPSEWPLLKKLAVLECKETEIFEGFLKAFQQRQLEGFVVEEGAVPDFEMLGLELNDTVWPGQFLEEWFCKLKGLALMCRDNGSALSPSTFIGRLHNVETLYVVSSRYWEEIFPYEAIVGQEKHATTLTNLRELMLIQLPMLTHLWKEDTQPCPIFHNLESLDVSECCKLKNLVPSSVSFQNLTNLEISKCHGLIELLTSSTSKSLVQLQKMSVTECKRITQIVAGEGSEANEVITFSKLTHLKLDWLPKLTNFCSGSYSFIFPSLEEVIVRQCPEMKIFCAGVISTPKLERVQARENDKWHWQDDLNTAIYGLWEGSTPLHWLWEIDL</sequence>
<proteinExistence type="inferred from homology"/>
<dbReference type="Pfam" id="PF00931">
    <property type="entry name" value="NB-ARC"/>
    <property type="match status" value="1"/>
</dbReference>
<dbReference type="PANTHER" id="PTHR33463:SF215">
    <property type="entry name" value="NB-ARC DOMAIN DISEASE RESISTANCE PROTEIN"/>
    <property type="match status" value="1"/>
</dbReference>
<dbReference type="PANTHER" id="PTHR33463">
    <property type="entry name" value="NB-ARC DOMAIN-CONTAINING PROTEIN-RELATED"/>
    <property type="match status" value="1"/>
</dbReference>
<feature type="domain" description="AAA+ ATPase" evidence="5">
    <location>
        <begin position="170"/>
        <end position="303"/>
    </location>
</feature>
<dbReference type="SMART" id="SM00382">
    <property type="entry name" value="AAA"/>
    <property type="match status" value="1"/>
</dbReference>
<dbReference type="OrthoDB" id="1747797at2759"/>
<comment type="caution">
    <text evidence="6">The sequence shown here is derived from an EMBL/GenBank/DDBJ whole genome shotgun (WGS) entry which is preliminary data.</text>
</comment>
<dbReference type="Proteomes" id="UP000516437">
    <property type="component" value="Unassembled WGS sequence"/>
</dbReference>
<dbReference type="PRINTS" id="PR00364">
    <property type="entry name" value="DISEASERSIST"/>
</dbReference>
<name>A0A6A1UKH1_9ROSI</name>
<evidence type="ECO:0000313" key="6">
    <source>
        <dbReference type="EMBL" id="KAB1200666.1"/>
    </source>
</evidence>